<dbReference type="VEuPathDB" id="FungiDB:SPSK_09859"/>
<dbReference type="Proteomes" id="UP000033710">
    <property type="component" value="Unassembled WGS sequence"/>
</dbReference>
<keyword evidence="2" id="KW-0732">Signal</keyword>
<feature type="region of interest" description="Disordered" evidence="1">
    <location>
        <begin position="54"/>
        <end position="145"/>
    </location>
</feature>
<evidence type="ECO:0000256" key="2">
    <source>
        <dbReference type="SAM" id="SignalP"/>
    </source>
</evidence>
<feature type="chain" id="PRO_5002455217" evidence="2">
    <location>
        <begin position="24"/>
        <end position="145"/>
    </location>
</feature>
<protein>
    <submittedName>
        <fullName evidence="3">Uncharacterized protein</fullName>
    </submittedName>
</protein>
<sequence length="145" mass="15689">MQPFILLSAAAAVVGSFASIAQATPIPEDEDSTEVGQDWHSLPTRLTRFTVIKSAQTRPIDHRTPDIPEQYPDESNEDDAGARSTTTLNVDGRPYSIAPTTATDGSPLCRTRQTRTSEHVSGPAELSPSPFVVPRPFVSQPDDTE</sequence>
<gene>
    <name evidence="3" type="ORF">SPSK_09859</name>
</gene>
<dbReference type="EMBL" id="AXCR01000007">
    <property type="protein sequence ID" value="KJR85620.1"/>
    <property type="molecule type" value="Genomic_DNA"/>
</dbReference>
<dbReference type="GeneID" id="27671704"/>
<accession>A0A0F2M9W8</accession>
<evidence type="ECO:0000313" key="3">
    <source>
        <dbReference type="EMBL" id="KJR85620.1"/>
    </source>
</evidence>
<reference evidence="3 4" key="1">
    <citation type="journal article" date="2014" name="BMC Genomics">
        <title>Comparative genomics of the major fungal agents of human and animal Sporotrichosis: Sporothrix schenckii and Sporothrix brasiliensis.</title>
        <authorList>
            <person name="Teixeira M.M."/>
            <person name="de Almeida L.G."/>
            <person name="Kubitschek-Barreira P."/>
            <person name="Alves F.L."/>
            <person name="Kioshima E.S."/>
            <person name="Abadio A.K."/>
            <person name="Fernandes L."/>
            <person name="Derengowski L.S."/>
            <person name="Ferreira K.S."/>
            <person name="Souza R.C."/>
            <person name="Ruiz J.C."/>
            <person name="de Andrade N.C."/>
            <person name="Paes H.C."/>
            <person name="Nicola A.M."/>
            <person name="Albuquerque P."/>
            <person name="Gerber A.L."/>
            <person name="Martins V.P."/>
            <person name="Peconick L.D."/>
            <person name="Neto A.V."/>
            <person name="Chaucanez C.B."/>
            <person name="Silva P.A."/>
            <person name="Cunha O.L."/>
            <person name="de Oliveira F.F."/>
            <person name="dos Santos T.C."/>
            <person name="Barros A.L."/>
            <person name="Soares M.A."/>
            <person name="de Oliveira L.M."/>
            <person name="Marini M.M."/>
            <person name="Villalobos-Duno H."/>
            <person name="Cunha M.M."/>
            <person name="de Hoog S."/>
            <person name="da Silveira J.F."/>
            <person name="Henrissat B."/>
            <person name="Nino-Vega G.A."/>
            <person name="Cisalpino P.S."/>
            <person name="Mora-Montes H.M."/>
            <person name="Almeida S.R."/>
            <person name="Stajich J.E."/>
            <person name="Lopes-Bezerra L.M."/>
            <person name="Vasconcelos A.T."/>
            <person name="Felipe M.S."/>
        </authorList>
    </citation>
    <scope>NUCLEOTIDE SEQUENCE [LARGE SCALE GENOMIC DNA]</scope>
    <source>
        <strain evidence="3 4">1099-18</strain>
    </source>
</reference>
<dbReference type="KEGG" id="ssck:SPSK_09859"/>
<evidence type="ECO:0000256" key="1">
    <source>
        <dbReference type="SAM" id="MobiDB-lite"/>
    </source>
</evidence>
<organism evidence="3 4">
    <name type="scientific">Sporothrix schenckii 1099-18</name>
    <dbReference type="NCBI Taxonomy" id="1397361"/>
    <lineage>
        <taxon>Eukaryota</taxon>
        <taxon>Fungi</taxon>
        <taxon>Dikarya</taxon>
        <taxon>Ascomycota</taxon>
        <taxon>Pezizomycotina</taxon>
        <taxon>Sordariomycetes</taxon>
        <taxon>Sordariomycetidae</taxon>
        <taxon>Ophiostomatales</taxon>
        <taxon>Ophiostomataceae</taxon>
        <taxon>Sporothrix</taxon>
    </lineage>
</organism>
<proteinExistence type="predicted"/>
<comment type="caution">
    <text evidence="3">The sequence shown here is derived from an EMBL/GenBank/DDBJ whole genome shotgun (WGS) entry which is preliminary data.</text>
</comment>
<feature type="signal peptide" evidence="2">
    <location>
        <begin position="1"/>
        <end position="23"/>
    </location>
</feature>
<name>A0A0F2M9W8_SPOSC</name>
<feature type="compositionally biased region" description="Low complexity" evidence="1">
    <location>
        <begin position="127"/>
        <end position="145"/>
    </location>
</feature>
<evidence type="ECO:0000313" key="4">
    <source>
        <dbReference type="Proteomes" id="UP000033710"/>
    </source>
</evidence>
<reference evidence="3 4" key="2">
    <citation type="journal article" date="2015" name="Eukaryot. Cell">
        <title>Asexual propagation of a virulent clone complex in a human and feline outbreak of sporotrichosis.</title>
        <authorList>
            <person name="Teixeira Mde M."/>
            <person name="Rodrigues A.M."/>
            <person name="Tsui C.K."/>
            <person name="de Almeida L.G."/>
            <person name="Van Diepeningen A.D."/>
            <person name="van den Ende B.G."/>
            <person name="Fernandes G.F."/>
            <person name="Kano R."/>
            <person name="Hamelin R.C."/>
            <person name="Lopes-Bezerra L.M."/>
            <person name="Vasconcelos A.T."/>
            <person name="de Hoog S."/>
            <person name="de Camargo Z.P."/>
            <person name="Felipe M.S."/>
        </authorList>
    </citation>
    <scope>NUCLEOTIDE SEQUENCE [LARGE SCALE GENOMIC DNA]</scope>
    <source>
        <strain evidence="3 4">1099-18</strain>
    </source>
</reference>
<dbReference type="AlphaFoldDB" id="A0A0F2M9W8"/>
<dbReference type="RefSeq" id="XP_016588296.1">
    <property type="nucleotide sequence ID" value="XM_016736427.1"/>
</dbReference>